<evidence type="ECO:0000256" key="2">
    <source>
        <dbReference type="ARBA" id="ARBA00011575"/>
    </source>
</evidence>
<sequence>MEKSQFTNLIKQGFNHIPLSREIVVDTDTALAMYLKLANSPYSYLLESVQGGEKWGRYSFIGLTAETIIKVYDYEVRVEKKGVLVEQFEVEDPLEWIENYQNQFNVPKLDNLPDFNGGLVGYFGYEIIRYIEPRLVSIEKIDELNVADILLMVSNDLLVVDNLSSKVHIITHINPDESTYEDAISKLNVIEDNIKKSFHYLPSPSAEIKTDDFVSSFGKNNFMKTVEDIQRYIIAGDVMQVVPSQRLSCPFKAKPIDLYRQLRILNPSPY</sequence>
<feature type="domain" description="Chorismate-utilising enzyme C-terminal" evidence="9">
    <location>
        <begin position="219"/>
        <end position="270"/>
    </location>
</feature>
<feature type="non-terminal residue" evidence="11">
    <location>
        <position position="270"/>
    </location>
</feature>
<dbReference type="Pfam" id="PF00425">
    <property type="entry name" value="Chorismate_bind"/>
    <property type="match status" value="1"/>
</dbReference>
<evidence type="ECO:0000313" key="11">
    <source>
        <dbReference type="EMBL" id="SVC47725.1"/>
    </source>
</evidence>
<dbReference type="InterPro" id="IPR015890">
    <property type="entry name" value="Chorismate_C"/>
</dbReference>
<evidence type="ECO:0000256" key="5">
    <source>
        <dbReference type="ARBA" id="ARBA00022842"/>
    </source>
</evidence>
<dbReference type="EMBL" id="UINC01093357">
    <property type="protein sequence ID" value="SVC47725.1"/>
    <property type="molecule type" value="Genomic_DNA"/>
</dbReference>
<organism evidence="11">
    <name type="scientific">marine metagenome</name>
    <dbReference type="NCBI Taxonomy" id="408172"/>
    <lineage>
        <taxon>unclassified sequences</taxon>
        <taxon>metagenomes</taxon>
        <taxon>ecological metagenomes</taxon>
    </lineage>
</organism>
<dbReference type="GO" id="GO:0004049">
    <property type="term" value="F:anthranilate synthase activity"/>
    <property type="evidence" value="ECO:0007669"/>
    <property type="project" value="UniProtKB-EC"/>
</dbReference>
<accession>A0A382MHY2</accession>
<dbReference type="InterPro" id="IPR019999">
    <property type="entry name" value="Anth_synth_I-like"/>
</dbReference>
<dbReference type="PANTHER" id="PTHR11236:SF48">
    <property type="entry name" value="ISOCHORISMATE SYNTHASE MENF"/>
    <property type="match status" value="1"/>
</dbReference>
<dbReference type="GO" id="GO:0046872">
    <property type="term" value="F:metal ion binding"/>
    <property type="evidence" value="ECO:0007669"/>
    <property type="project" value="UniProtKB-KW"/>
</dbReference>
<keyword evidence="4" id="KW-0479">Metal-binding</keyword>
<dbReference type="SUPFAM" id="SSF56322">
    <property type="entry name" value="ADC synthase"/>
    <property type="match status" value="1"/>
</dbReference>
<evidence type="ECO:0000256" key="7">
    <source>
        <dbReference type="ARBA" id="ARBA00025634"/>
    </source>
</evidence>
<dbReference type="Gene3D" id="3.60.120.10">
    <property type="entry name" value="Anthranilate synthase"/>
    <property type="match status" value="1"/>
</dbReference>
<comment type="function">
    <text evidence="7">Part of a heterotetrameric complex that catalyzes the two-step biosynthesis of anthranilate, an intermediate in the biosynthesis of L-tryptophan. In the first step, the glutamine-binding beta subunit (TrpG) of anthranilate synthase (AS) provides the glutamine amidotransferase activity which generates ammonia as a substrate that, along with chorismate, is used in the second step, catalyzed by the large alpha subunit of AS (TrpE) to produce anthranilate. In the absence of TrpG, TrpE can synthesize anthranilate directly from chorismate and high concentrations of ammonia.</text>
</comment>
<protein>
    <recommendedName>
        <fullName evidence="3">Anthranilate synthase component 1</fullName>
    </recommendedName>
</protein>
<evidence type="ECO:0000256" key="3">
    <source>
        <dbReference type="ARBA" id="ARBA00020653"/>
    </source>
</evidence>
<dbReference type="InterPro" id="IPR005801">
    <property type="entry name" value="ADC_synthase"/>
</dbReference>
<dbReference type="AlphaFoldDB" id="A0A382MHY2"/>
<evidence type="ECO:0000256" key="8">
    <source>
        <dbReference type="ARBA" id="ARBA00047683"/>
    </source>
</evidence>
<keyword evidence="5" id="KW-0460">Magnesium</keyword>
<evidence type="ECO:0000256" key="6">
    <source>
        <dbReference type="ARBA" id="ARBA00023239"/>
    </source>
</evidence>
<evidence type="ECO:0000256" key="1">
    <source>
        <dbReference type="ARBA" id="ARBA00001946"/>
    </source>
</evidence>
<dbReference type="PANTHER" id="PTHR11236">
    <property type="entry name" value="AMINOBENZOATE/ANTHRANILATE SYNTHASE"/>
    <property type="match status" value="1"/>
</dbReference>
<reference evidence="11" key="1">
    <citation type="submission" date="2018-05" db="EMBL/GenBank/DDBJ databases">
        <authorList>
            <person name="Lanie J.A."/>
            <person name="Ng W.-L."/>
            <person name="Kazmierczak K.M."/>
            <person name="Andrzejewski T.M."/>
            <person name="Davidsen T.M."/>
            <person name="Wayne K.J."/>
            <person name="Tettelin H."/>
            <person name="Glass J.I."/>
            <person name="Rusch D."/>
            <person name="Podicherti R."/>
            <person name="Tsui H.-C.T."/>
            <person name="Winkler M.E."/>
        </authorList>
    </citation>
    <scope>NUCLEOTIDE SEQUENCE</scope>
</reference>
<comment type="cofactor">
    <cofactor evidence="1">
        <name>Mg(2+)</name>
        <dbReference type="ChEBI" id="CHEBI:18420"/>
    </cofactor>
</comment>
<feature type="domain" description="Anthranilate synthase component I N-terminal" evidence="10">
    <location>
        <begin position="26"/>
        <end position="169"/>
    </location>
</feature>
<name>A0A382MHY2_9ZZZZ</name>
<gene>
    <name evidence="11" type="ORF">METZ01_LOCUS300579</name>
</gene>
<evidence type="ECO:0000259" key="10">
    <source>
        <dbReference type="Pfam" id="PF04715"/>
    </source>
</evidence>
<dbReference type="Pfam" id="PF04715">
    <property type="entry name" value="Anth_synt_I_N"/>
    <property type="match status" value="1"/>
</dbReference>
<proteinExistence type="predicted"/>
<evidence type="ECO:0000259" key="9">
    <source>
        <dbReference type="Pfam" id="PF00425"/>
    </source>
</evidence>
<comment type="subunit">
    <text evidence="2">Heterotetramer consisting of two non-identical subunits: a beta subunit (TrpG) and a large alpha subunit (TrpE).</text>
</comment>
<comment type="catalytic activity">
    <reaction evidence="8">
        <text>chorismate + L-glutamine = anthranilate + pyruvate + L-glutamate + H(+)</text>
        <dbReference type="Rhea" id="RHEA:21732"/>
        <dbReference type="ChEBI" id="CHEBI:15361"/>
        <dbReference type="ChEBI" id="CHEBI:15378"/>
        <dbReference type="ChEBI" id="CHEBI:16567"/>
        <dbReference type="ChEBI" id="CHEBI:29748"/>
        <dbReference type="ChEBI" id="CHEBI:29985"/>
        <dbReference type="ChEBI" id="CHEBI:58359"/>
        <dbReference type="EC" id="4.1.3.27"/>
    </reaction>
</comment>
<evidence type="ECO:0000256" key="4">
    <source>
        <dbReference type="ARBA" id="ARBA00022723"/>
    </source>
</evidence>
<dbReference type="InterPro" id="IPR006805">
    <property type="entry name" value="Anth_synth_I_N"/>
</dbReference>
<dbReference type="GO" id="GO:0000162">
    <property type="term" value="P:L-tryptophan biosynthetic process"/>
    <property type="evidence" value="ECO:0007669"/>
    <property type="project" value="TreeGrafter"/>
</dbReference>
<keyword evidence="6" id="KW-0456">Lyase</keyword>